<dbReference type="Proteomes" id="UP000821865">
    <property type="component" value="Chromosome 9"/>
</dbReference>
<proteinExistence type="predicted"/>
<keyword evidence="2" id="KW-1185">Reference proteome</keyword>
<sequence>MFDNTFVASCNFCAQYGYTRRWCQARFAKCTECGGGHHFKECRKSDYECCICTEEGMDPEEAGHSMMSVNCPTFQKRKEQERGKIIQYCSLQESKSLY</sequence>
<comment type="caution">
    <text evidence="1">The sequence shown here is derived from an EMBL/GenBank/DDBJ whole genome shotgun (WGS) entry which is preliminary data.</text>
</comment>
<accession>A0ACB8C3N9</accession>
<evidence type="ECO:0000313" key="1">
    <source>
        <dbReference type="EMBL" id="KAH7933458.1"/>
    </source>
</evidence>
<gene>
    <name evidence="1" type="ORF">HPB49_012604</name>
</gene>
<protein>
    <submittedName>
        <fullName evidence="1">Uncharacterized protein</fullName>
    </submittedName>
</protein>
<organism evidence="1 2">
    <name type="scientific">Dermacentor silvarum</name>
    <name type="common">Tick</name>
    <dbReference type="NCBI Taxonomy" id="543639"/>
    <lineage>
        <taxon>Eukaryota</taxon>
        <taxon>Metazoa</taxon>
        <taxon>Ecdysozoa</taxon>
        <taxon>Arthropoda</taxon>
        <taxon>Chelicerata</taxon>
        <taxon>Arachnida</taxon>
        <taxon>Acari</taxon>
        <taxon>Parasitiformes</taxon>
        <taxon>Ixodida</taxon>
        <taxon>Ixodoidea</taxon>
        <taxon>Ixodidae</taxon>
        <taxon>Rhipicephalinae</taxon>
        <taxon>Dermacentor</taxon>
    </lineage>
</organism>
<name>A0ACB8C3N9_DERSI</name>
<reference evidence="1" key="1">
    <citation type="submission" date="2020-05" db="EMBL/GenBank/DDBJ databases">
        <title>Large-scale comparative analyses of tick genomes elucidate their genetic diversity and vector capacities.</title>
        <authorList>
            <person name="Jia N."/>
            <person name="Wang J."/>
            <person name="Shi W."/>
            <person name="Du L."/>
            <person name="Sun Y."/>
            <person name="Zhan W."/>
            <person name="Jiang J."/>
            <person name="Wang Q."/>
            <person name="Zhang B."/>
            <person name="Ji P."/>
            <person name="Sakyi L.B."/>
            <person name="Cui X."/>
            <person name="Yuan T."/>
            <person name="Jiang B."/>
            <person name="Yang W."/>
            <person name="Lam T.T.-Y."/>
            <person name="Chang Q."/>
            <person name="Ding S."/>
            <person name="Wang X."/>
            <person name="Zhu J."/>
            <person name="Ruan X."/>
            <person name="Zhao L."/>
            <person name="Wei J."/>
            <person name="Que T."/>
            <person name="Du C."/>
            <person name="Cheng J."/>
            <person name="Dai P."/>
            <person name="Han X."/>
            <person name="Huang E."/>
            <person name="Gao Y."/>
            <person name="Liu J."/>
            <person name="Shao H."/>
            <person name="Ye R."/>
            <person name="Li L."/>
            <person name="Wei W."/>
            <person name="Wang X."/>
            <person name="Wang C."/>
            <person name="Yang T."/>
            <person name="Huo Q."/>
            <person name="Li W."/>
            <person name="Guo W."/>
            <person name="Chen H."/>
            <person name="Zhou L."/>
            <person name="Ni X."/>
            <person name="Tian J."/>
            <person name="Zhou Y."/>
            <person name="Sheng Y."/>
            <person name="Liu T."/>
            <person name="Pan Y."/>
            <person name="Xia L."/>
            <person name="Li J."/>
            <person name="Zhao F."/>
            <person name="Cao W."/>
        </authorList>
    </citation>
    <scope>NUCLEOTIDE SEQUENCE</scope>
    <source>
        <strain evidence="1">Dsil-2018</strain>
    </source>
</reference>
<evidence type="ECO:0000313" key="2">
    <source>
        <dbReference type="Proteomes" id="UP000821865"/>
    </source>
</evidence>
<dbReference type="EMBL" id="CM023478">
    <property type="protein sequence ID" value="KAH7933458.1"/>
    <property type="molecule type" value="Genomic_DNA"/>
</dbReference>